<keyword evidence="5 11" id="KW-0297">G-protein coupled receptor</keyword>
<keyword evidence="8 11" id="KW-0675">Receptor</keyword>
<dbReference type="PRINTS" id="PR00237">
    <property type="entry name" value="GPCRRHODOPSN"/>
</dbReference>
<evidence type="ECO:0000256" key="8">
    <source>
        <dbReference type="ARBA" id="ARBA00023170"/>
    </source>
</evidence>
<keyword evidence="4 11" id="KW-1133">Transmembrane helix</keyword>
<evidence type="ECO:0000256" key="4">
    <source>
        <dbReference type="ARBA" id="ARBA00022989"/>
    </source>
</evidence>
<keyword evidence="3 11" id="KW-0812">Transmembrane</keyword>
<protein>
    <submittedName>
        <fullName evidence="13">Adenosine receptor A1-like</fullName>
    </submittedName>
</protein>
<comment type="caution">
    <text evidence="13">The sequence shown here is derived from an EMBL/GenBank/DDBJ whole genome shotgun (WGS) entry which is preliminary data.</text>
</comment>
<feature type="transmembrane region" description="Helical" evidence="11">
    <location>
        <begin position="71"/>
        <end position="99"/>
    </location>
</feature>
<dbReference type="GO" id="GO:0005886">
    <property type="term" value="C:plasma membrane"/>
    <property type="evidence" value="ECO:0007669"/>
    <property type="project" value="UniProtKB-SubCell"/>
</dbReference>
<dbReference type="GO" id="GO:0001609">
    <property type="term" value="F:G protein-coupled adenosine receptor activity"/>
    <property type="evidence" value="ECO:0007669"/>
    <property type="project" value="UniProtKB-UniRule"/>
</dbReference>
<keyword evidence="14" id="KW-1185">Reference proteome</keyword>
<evidence type="ECO:0000256" key="2">
    <source>
        <dbReference type="ARBA" id="ARBA00022475"/>
    </source>
</evidence>
<evidence type="ECO:0000256" key="11">
    <source>
        <dbReference type="RuleBase" id="RU201114"/>
    </source>
</evidence>
<keyword evidence="9 11" id="KW-0325">Glycoprotein</keyword>
<accession>A0AAV1P6H9</accession>
<keyword evidence="10 11" id="KW-0807">Transducer</keyword>
<evidence type="ECO:0000256" key="10">
    <source>
        <dbReference type="ARBA" id="ARBA00023224"/>
    </source>
</evidence>
<sequence length="334" mass="36986">MDVCELIYAVVEVLIALSCCLGNILVILALWISKSIKQPTYCLIVSLAVADLMVGFVAIPLAVLVDGKVNISFHGCLFISCVVILLTLVSVLCLAAIAVDRFLRVFVPLRYKKTVTQRHSWFVVAACWLVAIPLSFAPMLGWYKQNPLPESANSTNVCRFIDVIPMSYLVYFNFFICTLIPLLIMAVLYGYIFITIRGNLRVKPGNGVQTQSYNYLKKERQLAGSLSLVLVLFAMSWLPLHIMNCIAYLGGENIVPIPAFYVGIVLSHANSAVNPVVYAFKINKIRTAYLQIWQQCIVCRAENQGCQMSQTSDNNLSNNSSAPCSIIKITVKGV</sequence>
<dbReference type="Proteomes" id="UP001314229">
    <property type="component" value="Unassembled WGS sequence"/>
</dbReference>
<feature type="transmembrane region" description="Helical" evidence="11">
    <location>
        <begin position="6"/>
        <end position="31"/>
    </location>
</feature>
<dbReference type="SMART" id="SM01381">
    <property type="entry name" value="7TM_GPCR_Srsx"/>
    <property type="match status" value="1"/>
</dbReference>
<comment type="similarity">
    <text evidence="11">Belongs to the G-protein coupled receptor 1 family.</text>
</comment>
<dbReference type="InterPro" id="IPR017452">
    <property type="entry name" value="GPCR_Rhodpsn_7TM"/>
</dbReference>
<dbReference type="InterPro" id="IPR000276">
    <property type="entry name" value="GPCR_Rhodpsn"/>
</dbReference>
<dbReference type="PRINTS" id="PR00424">
    <property type="entry name" value="ADENOSINER"/>
</dbReference>
<keyword evidence="7 11" id="KW-1015">Disulfide bond</keyword>
<name>A0AAV1P6H9_SCOSC</name>
<dbReference type="EMBL" id="CAWUFR010000102">
    <property type="protein sequence ID" value="CAK6967211.1"/>
    <property type="molecule type" value="Genomic_DNA"/>
</dbReference>
<evidence type="ECO:0000259" key="12">
    <source>
        <dbReference type="PROSITE" id="PS50262"/>
    </source>
</evidence>
<feature type="transmembrane region" description="Helical" evidence="11">
    <location>
        <begin position="260"/>
        <end position="280"/>
    </location>
</feature>
<dbReference type="PANTHER" id="PTHR24246">
    <property type="entry name" value="OLFACTORY RECEPTOR AND ADENOSINE RECEPTOR"/>
    <property type="match status" value="1"/>
</dbReference>
<dbReference type="CDD" id="cd14968">
    <property type="entry name" value="7tmA_Adenosine_R"/>
    <property type="match status" value="1"/>
</dbReference>
<feature type="transmembrane region" description="Helical" evidence="11">
    <location>
        <begin position="43"/>
        <end position="65"/>
    </location>
</feature>
<evidence type="ECO:0000256" key="9">
    <source>
        <dbReference type="ARBA" id="ARBA00023180"/>
    </source>
</evidence>
<dbReference type="GO" id="GO:0030425">
    <property type="term" value="C:dendrite"/>
    <property type="evidence" value="ECO:0007669"/>
    <property type="project" value="TreeGrafter"/>
</dbReference>
<reference evidence="13 14" key="1">
    <citation type="submission" date="2024-01" db="EMBL/GenBank/DDBJ databases">
        <authorList>
            <person name="Alioto T."/>
            <person name="Alioto T."/>
            <person name="Gomez Garrido J."/>
        </authorList>
    </citation>
    <scope>NUCLEOTIDE SEQUENCE [LARGE SCALE GENOMIC DNA]</scope>
</reference>
<feature type="transmembrane region" description="Helical" evidence="11">
    <location>
        <begin position="170"/>
        <end position="194"/>
    </location>
</feature>
<evidence type="ECO:0000313" key="13">
    <source>
        <dbReference type="EMBL" id="CAK6967211.1"/>
    </source>
</evidence>
<dbReference type="PROSITE" id="PS00237">
    <property type="entry name" value="G_PROTEIN_RECEP_F1_1"/>
    <property type="match status" value="1"/>
</dbReference>
<evidence type="ECO:0000256" key="1">
    <source>
        <dbReference type="ARBA" id="ARBA00004651"/>
    </source>
</evidence>
<dbReference type="InterPro" id="IPR001634">
    <property type="entry name" value="Adenosn_rcpt"/>
</dbReference>
<dbReference type="SUPFAM" id="SSF81321">
    <property type="entry name" value="Family A G protein-coupled receptor-like"/>
    <property type="match status" value="1"/>
</dbReference>
<evidence type="ECO:0000256" key="7">
    <source>
        <dbReference type="ARBA" id="ARBA00023157"/>
    </source>
</evidence>
<dbReference type="AlphaFoldDB" id="A0AAV1P6H9"/>
<keyword evidence="2 11" id="KW-1003">Cell membrane</keyword>
<dbReference type="Gene3D" id="1.20.1070.10">
    <property type="entry name" value="Rhodopsin 7-helix transmembrane proteins"/>
    <property type="match status" value="1"/>
</dbReference>
<dbReference type="PANTHER" id="PTHR24246:SF54">
    <property type="entry name" value="ADENOSINE RECEPTOR A1-RELATED"/>
    <property type="match status" value="1"/>
</dbReference>
<evidence type="ECO:0000256" key="3">
    <source>
        <dbReference type="ARBA" id="ARBA00022692"/>
    </source>
</evidence>
<organism evidence="13 14">
    <name type="scientific">Scomber scombrus</name>
    <name type="common">Atlantic mackerel</name>
    <name type="synonym">Scomber vernalis</name>
    <dbReference type="NCBI Taxonomy" id="13677"/>
    <lineage>
        <taxon>Eukaryota</taxon>
        <taxon>Metazoa</taxon>
        <taxon>Chordata</taxon>
        <taxon>Craniata</taxon>
        <taxon>Vertebrata</taxon>
        <taxon>Euteleostomi</taxon>
        <taxon>Actinopterygii</taxon>
        <taxon>Neopterygii</taxon>
        <taxon>Teleostei</taxon>
        <taxon>Neoteleostei</taxon>
        <taxon>Acanthomorphata</taxon>
        <taxon>Pelagiaria</taxon>
        <taxon>Scombriformes</taxon>
        <taxon>Scombridae</taxon>
        <taxon>Scomber</taxon>
    </lineage>
</organism>
<gene>
    <name evidence="13" type="ORF">FSCOSCO3_A025780</name>
</gene>
<feature type="transmembrane region" description="Helical" evidence="11">
    <location>
        <begin position="120"/>
        <end position="143"/>
    </location>
</feature>
<keyword evidence="6 11" id="KW-0472">Membrane</keyword>
<evidence type="ECO:0000313" key="14">
    <source>
        <dbReference type="Proteomes" id="UP001314229"/>
    </source>
</evidence>
<evidence type="ECO:0000256" key="5">
    <source>
        <dbReference type="ARBA" id="ARBA00023040"/>
    </source>
</evidence>
<evidence type="ECO:0000256" key="6">
    <source>
        <dbReference type="ARBA" id="ARBA00023136"/>
    </source>
</evidence>
<dbReference type="PROSITE" id="PS50262">
    <property type="entry name" value="G_PROTEIN_RECEP_F1_2"/>
    <property type="match status" value="1"/>
</dbReference>
<dbReference type="Pfam" id="PF00001">
    <property type="entry name" value="7tm_1"/>
    <property type="match status" value="1"/>
</dbReference>
<feature type="transmembrane region" description="Helical" evidence="11">
    <location>
        <begin position="222"/>
        <end position="240"/>
    </location>
</feature>
<dbReference type="GO" id="GO:0045202">
    <property type="term" value="C:synapse"/>
    <property type="evidence" value="ECO:0007669"/>
    <property type="project" value="TreeGrafter"/>
</dbReference>
<feature type="domain" description="G-protein coupled receptors family 1 profile" evidence="12">
    <location>
        <begin position="22"/>
        <end position="278"/>
    </location>
</feature>
<comment type="subcellular location">
    <subcellularLocation>
        <location evidence="1 11">Cell membrane</location>
        <topology evidence="1 11">Multi-pass membrane protein</topology>
    </subcellularLocation>
</comment>
<proteinExistence type="inferred from homology"/>